<name>A0A1I4HTL2_9BACI</name>
<gene>
    <name evidence="1" type="ORF">SAMN04487943_101639</name>
</gene>
<dbReference type="Proteomes" id="UP000198565">
    <property type="component" value="Unassembled WGS sequence"/>
</dbReference>
<dbReference type="STRING" id="334253.SAMN04487943_101639"/>
<evidence type="ECO:0000313" key="1">
    <source>
        <dbReference type="EMBL" id="SFL45539.1"/>
    </source>
</evidence>
<accession>A0A1I4HTL2</accession>
<dbReference type="EMBL" id="FOTR01000001">
    <property type="protein sequence ID" value="SFL45539.1"/>
    <property type="molecule type" value="Genomic_DNA"/>
</dbReference>
<dbReference type="Pfam" id="PF11731">
    <property type="entry name" value="Cdd1"/>
    <property type="match status" value="1"/>
</dbReference>
<reference evidence="2" key="1">
    <citation type="submission" date="2016-10" db="EMBL/GenBank/DDBJ databases">
        <authorList>
            <person name="Varghese N."/>
            <person name="Submissions S."/>
        </authorList>
    </citation>
    <scope>NUCLEOTIDE SEQUENCE [LARGE SCALE GENOMIC DNA]</scope>
    <source>
        <strain evidence="2">CGMCC 1.4250</strain>
    </source>
</reference>
<keyword evidence="2" id="KW-1185">Reference proteome</keyword>
<organism evidence="1 2">
    <name type="scientific">Gracilibacillus orientalis</name>
    <dbReference type="NCBI Taxonomy" id="334253"/>
    <lineage>
        <taxon>Bacteria</taxon>
        <taxon>Bacillati</taxon>
        <taxon>Bacillota</taxon>
        <taxon>Bacilli</taxon>
        <taxon>Bacillales</taxon>
        <taxon>Bacillaceae</taxon>
        <taxon>Gracilibacillus</taxon>
    </lineage>
</organism>
<dbReference type="AlphaFoldDB" id="A0A1I4HTL2"/>
<dbReference type="OrthoDB" id="666031at2"/>
<protein>
    <submittedName>
        <fullName evidence="1">Pathogenicity locus</fullName>
    </submittedName>
</protein>
<evidence type="ECO:0000313" key="2">
    <source>
        <dbReference type="Proteomes" id="UP000198565"/>
    </source>
</evidence>
<proteinExistence type="predicted"/>
<dbReference type="RefSeq" id="WP_091480977.1">
    <property type="nucleotide sequence ID" value="NZ_FOTR01000001.1"/>
</dbReference>
<dbReference type="InterPro" id="IPR021725">
    <property type="entry name" value="Cdd1"/>
</dbReference>
<sequence>MGSNTKLPLTDVERLKLRRAKVKISEIHSFNKEQIAQMLNISVEKAKNLKGLAAFQKVPSVGYKLAERLVYQLNIISLSEIKDKDGAELFEQLEQKQGVWIDSCVEDQIRCVVNYANNPKSNKQWFDFTEERKAYRKKVGFPENRPKKAWYE</sequence>